<name>T2SCM0_HELPX</name>
<comment type="caution">
    <text evidence="1">The sequence shown here is derived from an EMBL/GenBank/DDBJ whole genome shotgun (WGS) entry which is preliminary data.</text>
</comment>
<sequence length="29" mass="3124">MLKTPSHKTAIKTALVPILGLVFKKALGF</sequence>
<proteinExistence type="predicted"/>
<dbReference type="EMBL" id="ASYV01000229">
    <property type="protein sequence ID" value="EQD90481.1"/>
    <property type="molecule type" value="Genomic_DNA"/>
</dbReference>
<dbReference type="AlphaFoldDB" id="T2SCM0"/>
<protein>
    <submittedName>
        <fullName evidence="1">Uncharacterized protein</fullName>
    </submittedName>
</protein>
<evidence type="ECO:0000313" key="2">
    <source>
        <dbReference type="Proteomes" id="UP000015663"/>
    </source>
</evidence>
<accession>T2SCM0</accession>
<evidence type="ECO:0000313" key="1">
    <source>
        <dbReference type="EMBL" id="EQD90481.1"/>
    </source>
</evidence>
<reference evidence="1 2" key="1">
    <citation type="journal article" date="2013" name="Genome Announc.">
        <title>Draft Genome Sequences of Helicobacter pylori Strains Isolated from Regions of Low and High Gastric Cancer Risk in Colombia.</title>
        <authorList>
            <person name="Sheh A."/>
            <person name="Piazuelo M.B."/>
            <person name="Wilson K.T."/>
            <person name="Correa P."/>
            <person name="Fox J.G."/>
        </authorList>
    </citation>
    <scope>NUCLEOTIDE SEQUENCE [LARGE SCALE GENOMIC DNA]</scope>
    <source>
        <strain evidence="1 2">PZ5080</strain>
    </source>
</reference>
<gene>
    <name evidence="1" type="ORF">L934_06650</name>
</gene>
<dbReference type="Proteomes" id="UP000015663">
    <property type="component" value="Unassembled WGS sequence"/>
</dbReference>
<organism evidence="1 2">
    <name type="scientific">Helicobacter pylori PZ5080</name>
    <dbReference type="NCBI Taxonomy" id="1337394"/>
    <lineage>
        <taxon>Bacteria</taxon>
        <taxon>Pseudomonadati</taxon>
        <taxon>Campylobacterota</taxon>
        <taxon>Epsilonproteobacteria</taxon>
        <taxon>Campylobacterales</taxon>
        <taxon>Helicobacteraceae</taxon>
        <taxon>Helicobacter</taxon>
    </lineage>
</organism>